<organism evidence="2 3">
    <name type="scientific">Massilia soli</name>
    <dbReference type="NCBI Taxonomy" id="2792854"/>
    <lineage>
        <taxon>Bacteria</taxon>
        <taxon>Pseudomonadati</taxon>
        <taxon>Pseudomonadota</taxon>
        <taxon>Betaproteobacteria</taxon>
        <taxon>Burkholderiales</taxon>
        <taxon>Oxalobacteraceae</taxon>
        <taxon>Telluria group</taxon>
        <taxon>Massilia</taxon>
    </lineage>
</organism>
<name>A0ABS7SIQ2_9BURK</name>
<reference evidence="2 3" key="1">
    <citation type="submission" date="2021-08" db="EMBL/GenBank/DDBJ databases">
        <title>Massilia sp. R798.</title>
        <authorList>
            <person name="Baek J.H."/>
            <person name="Jung H.S."/>
            <person name="Kim K.R."/>
            <person name="Jeon C.O."/>
        </authorList>
    </citation>
    <scope>NUCLEOTIDE SEQUENCE [LARGE SCALE GENOMIC DNA]</scope>
    <source>
        <strain evidence="2 3">R798</strain>
    </source>
</reference>
<dbReference type="Proteomes" id="UP000809349">
    <property type="component" value="Unassembled WGS sequence"/>
</dbReference>
<keyword evidence="3" id="KW-1185">Reference proteome</keyword>
<dbReference type="Pfam" id="PF01041">
    <property type="entry name" value="DegT_DnrJ_EryC1"/>
    <property type="match status" value="1"/>
</dbReference>
<dbReference type="SUPFAM" id="SSF53383">
    <property type="entry name" value="PLP-dependent transferases"/>
    <property type="match status" value="1"/>
</dbReference>
<dbReference type="InterPro" id="IPR015422">
    <property type="entry name" value="PyrdxlP-dep_Trfase_small"/>
</dbReference>
<gene>
    <name evidence="2" type="ORF">I4X03_002345</name>
</gene>
<dbReference type="InterPro" id="IPR015424">
    <property type="entry name" value="PyrdxlP-dep_Trfase"/>
</dbReference>
<proteinExistence type="inferred from homology"/>
<keyword evidence="2" id="KW-0808">Transferase</keyword>
<sequence>MPSHAQPFPRAQVPVTPVLSCSALLGARAPHISAMTDTGAVRLVTSGRIALALAMRAIGLKPGERVLVPAYHSLSMIPPIVAAGAVPVFYRIRADASVDLDDIAGKLAGARALVAVNYFGFPQDLAAIRAFCDRHALAMVEDCAHSFFGASAGQPLGSFGDYAIGSSMKFLPIYEGGCLVSARHSLDAVSLDSAGRGFELKAALAAVERGVEYGRLPLARLPLALKARLWNLLKRRKDGAAPAAAITPSSSDSSYDFDPRWLNKRSALFSRLVLRFAARGRIAQRRRANYLALEAALRDVPGMPPLFAELPADVYPWAFPVIAAEPERMFAPLKMAGVPVIRFAEKLWPGVDSSVCQHSADLSRRVFGFPCHQELSKAELDWMIATIRSVVGAK</sequence>
<evidence type="ECO:0000313" key="3">
    <source>
        <dbReference type="Proteomes" id="UP000809349"/>
    </source>
</evidence>
<dbReference type="RefSeq" id="WP_223465016.1">
    <property type="nucleotide sequence ID" value="NZ_JAFBIL020000001.1"/>
</dbReference>
<dbReference type="EMBL" id="JAFBIL020000001">
    <property type="protein sequence ID" value="MBZ2206095.1"/>
    <property type="molecule type" value="Genomic_DNA"/>
</dbReference>
<dbReference type="GO" id="GO:0008483">
    <property type="term" value="F:transaminase activity"/>
    <property type="evidence" value="ECO:0007669"/>
    <property type="project" value="UniProtKB-KW"/>
</dbReference>
<dbReference type="Gene3D" id="3.90.1150.10">
    <property type="entry name" value="Aspartate Aminotransferase, domain 1"/>
    <property type="match status" value="1"/>
</dbReference>
<dbReference type="PANTHER" id="PTHR30244:SF42">
    <property type="entry name" value="UDP-2-ACETAMIDO-2-DEOXY-3-OXO-D-GLUCURONATE AMINOTRANSFERASE"/>
    <property type="match status" value="1"/>
</dbReference>
<dbReference type="InterPro" id="IPR000653">
    <property type="entry name" value="DegT/StrS_aminotransferase"/>
</dbReference>
<comment type="caution">
    <text evidence="2">The sequence shown here is derived from an EMBL/GenBank/DDBJ whole genome shotgun (WGS) entry which is preliminary data.</text>
</comment>
<comment type="similarity">
    <text evidence="1">Belongs to the DegT/DnrJ/EryC1 family.</text>
</comment>
<keyword evidence="2" id="KW-0032">Aminotransferase</keyword>
<protein>
    <submittedName>
        <fullName evidence="2">DegT/DnrJ/EryC1/StrS family aminotransferase</fullName>
    </submittedName>
</protein>
<accession>A0ABS7SIQ2</accession>
<keyword evidence="1" id="KW-0663">Pyridoxal phosphate</keyword>
<evidence type="ECO:0000256" key="1">
    <source>
        <dbReference type="RuleBase" id="RU004508"/>
    </source>
</evidence>
<dbReference type="PANTHER" id="PTHR30244">
    <property type="entry name" value="TRANSAMINASE"/>
    <property type="match status" value="1"/>
</dbReference>
<evidence type="ECO:0000313" key="2">
    <source>
        <dbReference type="EMBL" id="MBZ2206095.1"/>
    </source>
</evidence>
<dbReference type="Gene3D" id="3.40.640.10">
    <property type="entry name" value="Type I PLP-dependent aspartate aminotransferase-like (Major domain)"/>
    <property type="match status" value="1"/>
</dbReference>
<dbReference type="InterPro" id="IPR015421">
    <property type="entry name" value="PyrdxlP-dep_Trfase_major"/>
</dbReference>